<feature type="binding site" evidence="6">
    <location>
        <position position="356"/>
    </location>
    <ligand>
        <name>[4Fe-4S] cluster</name>
        <dbReference type="ChEBI" id="CHEBI:49883"/>
        <note>4Fe-4S-S-AdoMet</note>
    </ligand>
</feature>
<feature type="domain" description="Radical SAM core" evidence="7">
    <location>
        <begin position="338"/>
        <end position="609"/>
    </location>
</feature>
<dbReference type="NCBIfam" id="TIGR03904">
    <property type="entry name" value="SAM_YgiQ"/>
    <property type="match status" value="1"/>
</dbReference>
<proteinExistence type="inferred from homology"/>
<dbReference type="Pfam" id="PF11842">
    <property type="entry name" value="DUF3362"/>
    <property type="match status" value="1"/>
</dbReference>
<dbReference type="InterPro" id="IPR024560">
    <property type="entry name" value="UPF0313_C"/>
</dbReference>
<dbReference type="GO" id="GO:0003824">
    <property type="term" value="F:catalytic activity"/>
    <property type="evidence" value="ECO:0007669"/>
    <property type="project" value="InterPro"/>
</dbReference>
<dbReference type="SFLD" id="SFLDS00029">
    <property type="entry name" value="Radical_SAM"/>
    <property type="match status" value="1"/>
</dbReference>
<dbReference type="HAMAP" id="MF_01251">
    <property type="entry name" value="UPF0313"/>
    <property type="match status" value="1"/>
</dbReference>
<dbReference type="SFLD" id="SFLDG01069">
    <property type="entry name" value="UPF0313"/>
    <property type="match status" value="1"/>
</dbReference>
<keyword evidence="5 6" id="KW-0411">Iron-sulfur</keyword>
<dbReference type="InterPro" id="IPR023404">
    <property type="entry name" value="rSAM_horseshoe"/>
</dbReference>
<dbReference type="SMART" id="SM00729">
    <property type="entry name" value="Elp3"/>
    <property type="match status" value="1"/>
</dbReference>
<accession>A0A3P3XIM8</accession>
<dbReference type="SUPFAM" id="SSF102114">
    <property type="entry name" value="Radical SAM enzymes"/>
    <property type="match status" value="1"/>
</dbReference>
<keyword evidence="4 6" id="KW-0408">Iron</keyword>
<dbReference type="SFLD" id="SFLDG01082">
    <property type="entry name" value="B12-binding_domain_containing"/>
    <property type="match status" value="1"/>
</dbReference>
<dbReference type="PROSITE" id="PS51918">
    <property type="entry name" value="RADICAL_SAM"/>
    <property type="match status" value="1"/>
</dbReference>
<organism evidence="8">
    <name type="scientific">uncultured spirochete</name>
    <dbReference type="NCBI Taxonomy" id="156406"/>
    <lineage>
        <taxon>Bacteria</taxon>
        <taxon>Pseudomonadati</taxon>
        <taxon>Spirochaetota</taxon>
        <taxon>Spirochaetia</taxon>
        <taxon>Spirochaetales</taxon>
        <taxon>environmental samples</taxon>
    </lineage>
</organism>
<evidence type="ECO:0000313" key="8">
    <source>
        <dbReference type="EMBL" id="SLM12964.1"/>
    </source>
</evidence>
<dbReference type="PANTHER" id="PTHR32331">
    <property type="entry name" value="UPF0313 PROTEIN YGIQ"/>
    <property type="match status" value="1"/>
</dbReference>
<dbReference type="PANTHER" id="PTHR32331:SF0">
    <property type="entry name" value="UPF0313 PROTEIN YGIQ"/>
    <property type="match status" value="1"/>
</dbReference>
<evidence type="ECO:0000259" key="7">
    <source>
        <dbReference type="PROSITE" id="PS51918"/>
    </source>
</evidence>
<protein>
    <recommendedName>
        <fullName evidence="7">Radical SAM core domain-containing protein</fullName>
    </recommendedName>
</protein>
<evidence type="ECO:0000256" key="1">
    <source>
        <dbReference type="ARBA" id="ARBA00022485"/>
    </source>
</evidence>
<dbReference type="AlphaFoldDB" id="A0A3P3XIM8"/>
<keyword evidence="2 6" id="KW-0949">S-adenosyl-L-methionine</keyword>
<dbReference type="InterPro" id="IPR006638">
    <property type="entry name" value="Elp3/MiaA/NifB-like_rSAM"/>
</dbReference>
<evidence type="ECO:0000256" key="2">
    <source>
        <dbReference type="ARBA" id="ARBA00022691"/>
    </source>
</evidence>
<dbReference type="InterPro" id="IPR022946">
    <property type="entry name" value="UPF0313"/>
</dbReference>
<evidence type="ECO:0000256" key="3">
    <source>
        <dbReference type="ARBA" id="ARBA00022723"/>
    </source>
</evidence>
<dbReference type="Gene3D" id="3.80.30.20">
    <property type="entry name" value="tm_1862 like domain"/>
    <property type="match status" value="1"/>
</dbReference>
<evidence type="ECO:0000256" key="5">
    <source>
        <dbReference type="ARBA" id="ARBA00023014"/>
    </source>
</evidence>
<feature type="binding site" evidence="6">
    <location>
        <position position="359"/>
    </location>
    <ligand>
        <name>[4Fe-4S] cluster</name>
        <dbReference type="ChEBI" id="CHEBI:49883"/>
        <note>4Fe-4S-S-AdoMet</note>
    </ligand>
</feature>
<dbReference type="InterPro" id="IPR013704">
    <property type="entry name" value="UPF0313_N"/>
</dbReference>
<gene>
    <name evidence="8" type="ORF">SPIROBIBN47_270025</name>
</gene>
<dbReference type="Pfam" id="PF08497">
    <property type="entry name" value="Radical_SAM_N"/>
    <property type="match status" value="1"/>
</dbReference>
<keyword evidence="1 6" id="KW-0004">4Fe-4S</keyword>
<sequence length="640" mass="71769">MDFLVASPKDMERRRLVPGSFDAVIVSGDAYVDHPSFGAALIGRWLEAHGYQVAILARPDPDDPEVFRMFGKPRLAFLVTAGALDSMVSSYTANKKPRSHDEYAPEGDRSLCLRADGTIGKSKLGRVNARPDRAAIVYSNLCRQAYKGVPIILGGIEASLRRLAHYDYWSDTVRRSVLLDAKADLLLYGMAERQILEVMEKLAQASKADSSTGHASGAVGTEVDLRGIRGTVWAVHASKFEQALAAAPQPGTEVLPAFEEIQPDSDEGRRAFARSFKIQYRNTDPWSAKRLIEPCGDRFVIQEPPEFPLSREELDKVYELPYQRAWHPMYDPFGGVPALTEVKFSLNSSRGCFGACSFCALAFHEGRVVTSRSIDSIVREAQSFAKMPDFKGYIHDVGGPTANFRAPACDKMAQKGACIDRRCLAPTPCANLEVDHSEYRELLKRLRSLPGIKKVFIRSGIRFDYLMLDRDRGFFRDLVEHHISGQLKVAPEHVSDRVLDLMGKPPIETFDRFAEEYSRLNQKFGKQQYLVPYFISGHPGATLEDALELALYLKRFGFIPDQVQDFYPTPGTLSTAMWRTRMNPLDGTSVYIPRGTKERALQRALLQFSKPENHEMVREALRMLGRTDLIGRGHECLVQP</sequence>
<comment type="similarity">
    <text evidence="6">Belongs to the UPF0313 family.</text>
</comment>
<dbReference type="InterPro" id="IPR007197">
    <property type="entry name" value="rSAM"/>
</dbReference>
<keyword evidence="3 6" id="KW-0479">Metal-binding</keyword>
<dbReference type="GO" id="GO:0051539">
    <property type="term" value="F:4 iron, 4 sulfur cluster binding"/>
    <property type="evidence" value="ECO:0007669"/>
    <property type="project" value="UniProtKB-KW"/>
</dbReference>
<dbReference type="Pfam" id="PF04055">
    <property type="entry name" value="Radical_SAM"/>
    <property type="match status" value="1"/>
</dbReference>
<evidence type="ECO:0000256" key="6">
    <source>
        <dbReference type="HAMAP-Rule" id="MF_01251"/>
    </source>
</evidence>
<reference evidence="8" key="1">
    <citation type="submission" date="2017-02" db="EMBL/GenBank/DDBJ databases">
        <authorList>
            <person name="Regsiter A."/>
            <person name="William W."/>
        </authorList>
    </citation>
    <scope>NUCLEOTIDE SEQUENCE</scope>
    <source>
        <strain evidence="8">Bib</strain>
    </source>
</reference>
<dbReference type="InterPro" id="IPR058240">
    <property type="entry name" value="rSAM_sf"/>
</dbReference>
<evidence type="ECO:0000256" key="4">
    <source>
        <dbReference type="ARBA" id="ARBA00023004"/>
    </source>
</evidence>
<dbReference type="EMBL" id="FWDM01000020">
    <property type="protein sequence ID" value="SLM12964.1"/>
    <property type="molecule type" value="Genomic_DNA"/>
</dbReference>
<name>A0A3P3XIM8_9SPIR</name>
<comment type="cofactor">
    <cofactor evidence="6">
        <name>[4Fe-4S] cluster</name>
        <dbReference type="ChEBI" id="CHEBI:49883"/>
    </cofactor>
    <text evidence="6">Binds 1 [4Fe-4S] cluster. The cluster is coordinated with 3 cysteines and an exchangeable S-adenosyl-L-methionine.</text>
</comment>
<feature type="binding site" evidence="6">
    <location>
        <position position="352"/>
    </location>
    <ligand>
        <name>[4Fe-4S] cluster</name>
        <dbReference type="ChEBI" id="CHEBI:49883"/>
        <note>4Fe-4S-S-AdoMet</note>
    </ligand>
</feature>
<dbReference type="GO" id="GO:0005506">
    <property type="term" value="F:iron ion binding"/>
    <property type="evidence" value="ECO:0007669"/>
    <property type="project" value="UniProtKB-UniRule"/>
</dbReference>